<dbReference type="PANTHER" id="PTHR30204">
    <property type="entry name" value="REDOX-CYCLING DRUG-SENSING TRANSCRIPTIONAL ACTIVATOR SOXR"/>
    <property type="match status" value="1"/>
</dbReference>
<protein>
    <submittedName>
        <fullName evidence="4">MerR family transcriptional regulator</fullName>
    </submittedName>
</protein>
<evidence type="ECO:0000259" key="3">
    <source>
        <dbReference type="PROSITE" id="PS50937"/>
    </source>
</evidence>
<evidence type="ECO:0000313" key="5">
    <source>
        <dbReference type="Proteomes" id="UP001349994"/>
    </source>
</evidence>
<dbReference type="Pfam" id="PF13411">
    <property type="entry name" value="MerR_1"/>
    <property type="match status" value="1"/>
</dbReference>
<reference evidence="4 5" key="1">
    <citation type="submission" date="2024-01" db="EMBL/GenBank/DDBJ databases">
        <title>novel species in genus Adlercreutzia.</title>
        <authorList>
            <person name="Liu X."/>
        </authorList>
    </citation>
    <scope>NUCLEOTIDE SEQUENCE [LARGE SCALE GENOMIC DNA]</scope>
    <source>
        <strain evidence="4 5">R7</strain>
    </source>
</reference>
<organism evidence="4 5">
    <name type="scientific">Adlercreutzia wanghongyangiae</name>
    <dbReference type="NCBI Taxonomy" id="3111451"/>
    <lineage>
        <taxon>Bacteria</taxon>
        <taxon>Bacillati</taxon>
        <taxon>Actinomycetota</taxon>
        <taxon>Coriobacteriia</taxon>
        <taxon>Eggerthellales</taxon>
        <taxon>Eggerthellaceae</taxon>
        <taxon>Adlercreutzia</taxon>
    </lineage>
</organism>
<dbReference type="PRINTS" id="PR00040">
    <property type="entry name" value="HTHMERR"/>
</dbReference>
<keyword evidence="1" id="KW-0238">DNA-binding</keyword>
<evidence type="ECO:0000256" key="2">
    <source>
        <dbReference type="SAM" id="Coils"/>
    </source>
</evidence>
<accession>A0ABU6IJC9</accession>
<dbReference type="CDD" id="cd00592">
    <property type="entry name" value="HTH_MerR-like"/>
    <property type="match status" value="1"/>
</dbReference>
<dbReference type="Gene3D" id="1.10.1660.10">
    <property type="match status" value="1"/>
</dbReference>
<sequence length="271" mass="30133">MRSNEVAKLAGVTVRTLRHYHQLGILPEPPRSANGYRDYPPADVARVLRVKRLASLGFPLARIGEILEDMDAPGSSAAAALDDLDRELALEIERLEEQRRTIAALRTENLDPTLPVRFARILSMLPGVSSLADASPADRAALVVAGHLYNDDELDELERVVGRIANDDLIEAFEQLNARIESLQPDAPEEERDALAQQTLDALAPVIACFDAENWLRPSTDRERFLDEIAFRDYNDAQQDVYNRVEAGIEAAMTARLEAEGRPETPQMRPS</sequence>
<dbReference type="Proteomes" id="UP001349994">
    <property type="component" value="Unassembled WGS sequence"/>
</dbReference>
<feature type="coiled-coil region" evidence="2">
    <location>
        <begin position="78"/>
        <end position="108"/>
    </location>
</feature>
<evidence type="ECO:0000313" key="4">
    <source>
        <dbReference type="EMBL" id="MEC4176529.1"/>
    </source>
</evidence>
<dbReference type="EMBL" id="JAYMFF010000017">
    <property type="protein sequence ID" value="MEC4176529.1"/>
    <property type="molecule type" value="Genomic_DNA"/>
</dbReference>
<comment type="caution">
    <text evidence="4">The sequence shown here is derived from an EMBL/GenBank/DDBJ whole genome shotgun (WGS) entry which is preliminary data.</text>
</comment>
<proteinExistence type="predicted"/>
<dbReference type="PANTHER" id="PTHR30204:SF93">
    <property type="entry name" value="HTH MERR-TYPE DOMAIN-CONTAINING PROTEIN"/>
    <property type="match status" value="1"/>
</dbReference>
<keyword evidence="5" id="KW-1185">Reference proteome</keyword>
<feature type="domain" description="HTH merR-type" evidence="3">
    <location>
        <begin position="1"/>
        <end position="69"/>
    </location>
</feature>
<dbReference type="RefSeq" id="WP_338210895.1">
    <property type="nucleotide sequence ID" value="NZ_JAYMFF010000017.1"/>
</dbReference>
<dbReference type="PROSITE" id="PS50937">
    <property type="entry name" value="HTH_MERR_2"/>
    <property type="match status" value="1"/>
</dbReference>
<name>A0ABU6IJC9_9ACTN</name>
<gene>
    <name evidence="4" type="ORF">VIN30_08740</name>
</gene>
<evidence type="ECO:0000256" key="1">
    <source>
        <dbReference type="ARBA" id="ARBA00023125"/>
    </source>
</evidence>
<dbReference type="InterPro" id="IPR047057">
    <property type="entry name" value="MerR_fam"/>
</dbReference>
<dbReference type="SUPFAM" id="SSF46955">
    <property type="entry name" value="Putative DNA-binding domain"/>
    <property type="match status" value="1"/>
</dbReference>
<dbReference type="InterPro" id="IPR000551">
    <property type="entry name" value="MerR-type_HTH_dom"/>
</dbReference>
<dbReference type="InterPro" id="IPR009061">
    <property type="entry name" value="DNA-bd_dom_put_sf"/>
</dbReference>
<dbReference type="SMART" id="SM00422">
    <property type="entry name" value="HTH_MERR"/>
    <property type="match status" value="1"/>
</dbReference>
<keyword evidence="2" id="KW-0175">Coiled coil</keyword>